<dbReference type="Proteomes" id="UP000322887">
    <property type="component" value="Chromosome"/>
</dbReference>
<evidence type="ECO:0000313" key="3">
    <source>
        <dbReference type="Proteomes" id="UP000322887"/>
    </source>
</evidence>
<feature type="compositionally biased region" description="Basic and acidic residues" evidence="1">
    <location>
        <begin position="63"/>
        <end position="73"/>
    </location>
</feature>
<proteinExistence type="predicted"/>
<name>A0ABX5YMU6_9PLAN</name>
<organism evidence="2 3">
    <name type="scientific">Gimesia maris</name>
    <dbReference type="NCBI Taxonomy" id="122"/>
    <lineage>
        <taxon>Bacteria</taxon>
        <taxon>Pseudomonadati</taxon>
        <taxon>Planctomycetota</taxon>
        <taxon>Planctomycetia</taxon>
        <taxon>Planctomycetales</taxon>
        <taxon>Planctomycetaceae</taxon>
        <taxon>Gimesia</taxon>
    </lineage>
</organism>
<evidence type="ECO:0000313" key="2">
    <source>
        <dbReference type="EMBL" id="QEG17069.1"/>
    </source>
</evidence>
<gene>
    <name evidence="2" type="ORF">GmarT_29470</name>
</gene>
<evidence type="ECO:0000256" key="1">
    <source>
        <dbReference type="SAM" id="MobiDB-lite"/>
    </source>
</evidence>
<keyword evidence="3" id="KW-1185">Reference proteome</keyword>
<feature type="region of interest" description="Disordered" evidence="1">
    <location>
        <begin position="63"/>
        <end position="99"/>
    </location>
</feature>
<dbReference type="EMBL" id="CP042910">
    <property type="protein sequence ID" value="QEG17069.1"/>
    <property type="molecule type" value="Genomic_DNA"/>
</dbReference>
<protein>
    <submittedName>
        <fullName evidence="2">Uncharacterized protein</fullName>
    </submittedName>
</protein>
<reference evidence="2 3" key="1">
    <citation type="submission" date="2019-08" db="EMBL/GenBank/DDBJ databases">
        <title>Deep-cultivation of Planctomycetes and their phenomic and genomic characterization uncovers novel biology.</title>
        <authorList>
            <person name="Wiegand S."/>
            <person name="Jogler M."/>
            <person name="Boedeker C."/>
            <person name="Pinto D."/>
            <person name="Vollmers J."/>
            <person name="Rivas-Marin E."/>
            <person name="Kohn T."/>
            <person name="Peeters S.H."/>
            <person name="Heuer A."/>
            <person name="Rast P."/>
            <person name="Oberbeckmann S."/>
            <person name="Bunk B."/>
            <person name="Jeske O."/>
            <person name="Meyerdierks A."/>
            <person name="Storesund J.E."/>
            <person name="Kallscheuer N."/>
            <person name="Luecker S."/>
            <person name="Lage O.M."/>
            <person name="Pohl T."/>
            <person name="Merkel B.J."/>
            <person name="Hornburger P."/>
            <person name="Mueller R.-W."/>
            <person name="Bruemmer F."/>
            <person name="Labrenz M."/>
            <person name="Spormann A.M."/>
            <person name="Op den Camp H."/>
            <person name="Overmann J."/>
            <person name="Amann R."/>
            <person name="Jetten M.S.M."/>
            <person name="Mascher T."/>
            <person name="Medema M.H."/>
            <person name="Devos D.P."/>
            <person name="Kaster A.-K."/>
            <person name="Ovreas L."/>
            <person name="Rohde M."/>
            <person name="Galperin M.Y."/>
            <person name="Jogler C."/>
        </authorList>
    </citation>
    <scope>NUCLEOTIDE SEQUENCE [LARGE SCALE GENOMIC DNA]</scope>
    <source>
        <strain evidence="2 3">DSM 8797</strain>
    </source>
</reference>
<accession>A0ABX5YMU6</accession>
<sequence>MKVVHGVSQPGLSKRGRLGCASRGEFAAAQTHPGNGYGGRKLDFRFRTEKLLDKTLIVIKTEYGRPPEYDSGRRRGSAQIGSGKPTRSGRSEPDFLLGTSDARKAATSVAELSAAARLQVS</sequence>